<dbReference type="EMBL" id="JACHXD010000003">
    <property type="protein sequence ID" value="MBB3118264.1"/>
    <property type="molecule type" value="Genomic_DNA"/>
</dbReference>
<dbReference type="RefSeq" id="WP_183440203.1">
    <property type="nucleotide sequence ID" value="NZ_JACHXD010000003.1"/>
</dbReference>
<name>A0A7W5FSY0_9BURK</name>
<feature type="transmembrane region" description="Helical" evidence="2">
    <location>
        <begin position="336"/>
        <end position="356"/>
    </location>
</feature>
<dbReference type="AlphaFoldDB" id="A0A7W5FSY0"/>
<sequence>MSDTSKNCTITNNTSVGALIVDAYNTSSTNPKQVYAQTLRVLPLAAGGDILAGLASGTVVLNDYTQAGGETVYNTLYELIIARATDLFPLMNTSVMQNFATPPAYPPVSVPATGLTNMQSAQSFYKTIMAFPTSTLSQQFQQAMTAALKSSTSTGSIDSQMNAFFASTKEYQSVTFNMYMAVSTYMATFANAWANYSDSYTYYIYSSGTAASGSDTANPVYQGSLVFTRKPNVTEASPTDNNGGYTINFVDTNNKSTAMFFNQGQFVSSLSLDVPPICLQGTFVLKSQLSNKASDNQLIPILSGTINGAKVMGTDTKQDTSDGPGSLYAFFHPKTFSGWVTLFLSVFGALMALEWIGTKLSAMGKGLLKLFQRNEGQPPQQSELDELRGQIDDLQSQIAANQQELLDRFGQQLDLPPSVEDALSGLKADFTNTLNLQSADVQLDILEQQVSQLEQLAEYGVTPEMQGIANDIRSNINALHDADTPADLQTALDQVKQSIPDVNTRLGNVVQDLGTEISQETRAAIDESNQAIQDAQELSDKIDDAIDDINDGEIPDIDF</sequence>
<keyword evidence="2" id="KW-1133">Transmembrane helix</keyword>
<feature type="coiled-coil region" evidence="1">
    <location>
        <begin position="518"/>
        <end position="548"/>
    </location>
</feature>
<protein>
    <submittedName>
        <fullName evidence="3">Uncharacterized protein</fullName>
    </submittedName>
</protein>
<organism evidence="3 4">
    <name type="scientific">Pseudoduganella violacea</name>
    <dbReference type="NCBI Taxonomy" id="1715466"/>
    <lineage>
        <taxon>Bacteria</taxon>
        <taxon>Pseudomonadati</taxon>
        <taxon>Pseudomonadota</taxon>
        <taxon>Betaproteobacteria</taxon>
        <taxon>Burkholderiales</taxon>
        <taxon>Oxalobacteraceae</taxon>
        <taxon>Telluria group</taxon>
        <taxon>Pseudoduganella</taxon>
    </lineage>
</organism>
<evidence type="ECO:0000313" key="3">
    <source>
        <dbReference type="EMBL" id="MBB3118264.1"/>
    </source>
</evidence>
<keyword evidence="2" id="KW-0472">Membrane</keyword>
<evidence type="ECO:0000313" key="4">
    <source>
        <dbReference type="Proteomes" id="UP000541535"/>
    </source>
</evidence>
<keyword evidence="1" id="KW-0175">Coiled coil</keyword>
<evidence type="ECO:0000256" key="2">
    <source>
        <dbReference type="SAM" id="Phobius"/>
    </source>
</evidence>
<comment type="caution">
    <text evidence="3">The sequence shown here is derived from an EMBL/GenBank/DDBJ whole genome shotgun (WGS) entry which is preliminary data.</text>
</comment>
<accession>A0A7W5FSY0</accession>
<gene>
    <name evidence="3" type="ORF">FHS03_001295</name>
</gene>
<evidence type="ECO:0000256" key="1">
    <source>
        <dbReference type="SAM" id="Coils"/>
    </source>
</evidence>
<keyword evidence="4" id="KW-1185">Reference proteome</keyword>
<reference evidence="3 4" key="1">
    <citation type="submission" date="2020-08" db="EMBL/GenBank/DDBJ databases">
        <title>Genomic Encyclopedia of Type Strains, Phase III (KMG-III): the genomes of soil and plant-associated and newly described type strains.</title>
        <authorList>
            <person name="Whitman W."/>
        </authorList>
    </citation>
    <scope>NUCLEOTIDE SEQUENCE [LARGE SCALE GENOMIC DNA]</scope>
    <source>
        <strain evidence="3 4">CECT 8897</strain>
    </source>
</reference>
<proteinExistence type="predicted"/>
<dbReference type="Proteomes" id="UP000541535">
    <property type="component" value="Unassembled WGS sequence"/>
</dbReference>
<keyword evidence="2" id="KW-0812">Transmembrane</keyword>